<feature type="region of interest" description="Disordered" evidence="1">
    <location>
        <begin position="1"/>
        <end position="72"/>
    </location>
</feature>
<accession>A0A4C1YFB7</accession>
<dbReference type="Proteomes" id="UP000299102">
    <property type="component" value="Unassembled WGS sequence"/>
</dbReference>
<gene>
    <name evidence="2" type="ORF">EVAR_55106_1</name>
</gene>
<dbReference type="EMBL" id="BGZK01001224">
    <property type="protein sequence ID" value="GBP74836.1"/>
    <property type="molecule type" value="Genomic_DNA"/>
</dbReference>
<keyword evidence="3" id="KW-1185">Reference proteome</keyword>
<proteinExistence type="predicted"/>
<evidence type="ECO:0000313" key="3">
    <source>
        <dbReference type="Proteomes" id="UP000299102"/>
    </source>
</evidence>
<name>A0A4C1YFB7_EUMVA</name>
<feature type="compositionally biased region" description="Polar residues" evidence="1">
    <location>
        <begin position="1"/>
        <end position="22"/>
    </location>
</feature>
<evidence type="ECO:0000313" key="2">
    <source>
        <dbReference type="EMBL" id="GBP74836.1"/>
    </source>
</evidence>
<organism evidence="2 3">
    <name type="scientific">Eumeta variegata</name>
    <name type="common">Bagworm moth</name>
    <name type="synonym">Eumeta japonica</name>
    <dbReference type="NCBI Taxonomy" id="151549"/>
    <lineage>
        <taxon>Eukaryota</taxon>
        <taxon>Metazoa</taxon>
        <taxon>Ecdysozoa</taxon>
        <taxon>Arthropoda</taxon>
        <taxon>Hexapoda</taxon>
        <taxon>Insecta</taxon>
        <taxon>Pterygota</taxon>
        <taxon>Neoptera</taxon>
        <taxon>Endopterygota</taxon>
        <taxon>Lepidoptera</taxon>
        <taxon>Glossata</taxon>
        <taxon>Ditrysia</taxon>
        <taxon>Tineoidea</taxon>
        <taxon>Psychidae</taxon>
        <taxon>Oiketicinae</taxon>
        <taxon>Eumeta</taxon>
    </lineage>
</organism>
<dbReference type="AlphaFoldDB" id="A0A4C1YFB7"/>
<reference evidence="2 3" key="1">
    <citation type="journal article" date="2019" name="Commun. Biol.">
        <title>The bagworm genome reveals a unique fibroin gene that provides high tensile strength.</title>
        <authorList>
            <person name="Kono N."/>
            <person name="Nakamura H."/>
            <person name="Ohtoshi R."/>
            <person name="Tomita M."/>
            <person name="Numata K."/>
            <person name="Arakawa K."/>
        </authorList>
    </citation>
    <scope>NUCLEOTIDE SEQUENCE [LARGE SCALE GENOMIC DNA]</scope>
</reference>
<evidence type="ECO:0000256" key="1">
    <source>
        <dbReference type="SAM" id="MobiDB-lite"/>
    </source>
</evidence>
<sequence>MVSATRVTNSEKTPGLKVNNSENRWRKLSHAPFPEPDLRTHLHRRKRSRDDICSKQLQQKSVHDPGDSAGGAVREVPAAVTAQIPVVSDVAVAPTTIGSVRLLTALYLEFYRHARCVI</sequence>
<comment type="caution">
    <text evidence="2">The sequence shown here is derived from an EMBL/GenBank/DDBJ whole genome shotgun (WGS) entry which is preliminary data.</text>
</comment>
<protein>
    <submittedName>
        <fullName evidence="2">Uncharacterized protein</fullName>
    </submittedName>
</protein>